<dbReference type="EMBL" id="CM007897">
    <property type="protein sequence ID" value="OTG18975.1"/>
    <property type="molecule type" value="Genomic_DNA"/>
</dbReference>
<reference evidence="3" key="1">
    <citation type="journal article" date="2017" name="Nature">
        <title>The sunflower genome provides insights into oil metabolism, flowering and Asterid evolution.</title>
        <authorList>
            <person name="Badouin H."/>
            <person name="Gouzy J."/>
            <person name="Grassa C.J."/>
            <person name="Murat F."/>
            <person name="Staton S.E."/>
            <person name="Cottret L."/>
            <person name="Lelandais-Briere C."/>
            <person name="Owens G.L."/>
            <person name="Carrere S."/>
            <person name="Mayjonade B."/>
            <person name="Legrand L."/>
            <person name="Gill N."/>
            <person name="Kane N.C."/>
            <person name="Bowers J.E."/>
            <person name="Hubner S."/>
            <person name="Bellec A."/>
            <person name="Berard A."/>
            <person name="Berges H."/>
            <person name="Blanchet N."/>
            <person name="Boniface M.C."/>
            <person name="Brunel D."/>
            <person name="Catrice O."/>
            <person name="Chaidir N."/>
            <person name="Claudel C."/>
            <person name="Donnadieu C."/>
            <person name="Faraut T."/>
            <person name="Fievet G."/>
            <person name="Helmstetter N."/>
            <person name="King M."/>
            <person name="Knapp S.J."/>
            <person name="Lai Z."/>
            <person name="Le Paslier M.C."/>
            <person name="Lippi Y."/>
            <person name="Lorenzon L."/>
            <person name="Mandel J.R."/>
            <person name="Marage G."/>
            <person name="Marchand G."/>
            <person name="Marquand E."/>
            <person name="Bret-Mestries E."/>
            <person name="Morien E."/>
            <person name="Nambeesan S."/>
            <person name="Nguyen T."/>
            <person name="Pegot-Espagnet P."/>
            <person name="Pouilly N."/>
            <person name="Raftis F."/>
            <person name="Sallet E."/>
            <person name="Schiex T."/>
            <person name="Thomas J."/>
            <person name="Vandecasteele C."/>
            <person name="Vares D."/>
            <person name="Vear F."/>
            <person name="Vautrin S."/>
            <person name="Crespi M."/>
            <person name="Mangin B."/>
            <person name="Burke J.M."/>
            <person name="Salse J."/>
            <person name="Munos S."/>
            <person name="Vincourt P."/>
            <person name="Rieseberg L.H."/>
            <person name="Langlade N.B."/>
        </authorList>
    </citation>
    <scope>NUCLEOTIDE SEQUENCE [LARGE SCALE GENOMIC DNA]</scope>
    <source>
        <strain evidence="3">cv. SF193</strain>
    </source>
</reference>
<accession>A0A251U6L9</accession>
<gene>
    <name evidence="2" type="ORF">HannXRQ_Chr08g0228891</name>
</gene>
<feature type="compositionally biased region" description="Basic and acidic residues" evidence="1">
    <location>
        <begin position="43"/>
        <end position="54"/>
    </location>
</feature>
<evidence type="ECO:0000256" key="1">
    <source>
        <dbReference type="SAM" id="MobiDB-lite"/>
    </source>
</evidence>
<protein>
    <submittedName>
        <fullName evidence="2">Uncharacterized protein</fullName>
    </submittedName>
</protein>
<feature type="region of interest" description="Disordered" evidence="1">
    <location>
        <begin position="221"/>
        <end position="249"/>
    </location>
</feature>
<name>A0A251U6L9_HELAN</name>
<dbReference type="AlphaFoldDB" id="A0A251U6L9"/>
<keyword evidence="3" id="KW-1185">Reference proteome</keyword>
<feature type="compositionally biased region" description="Basic and acidic residues" evidence="1">
    <location>
        <begin position="225"/>
        <end position="249"/>
    </location>
</feature>
<evidence type="ECO:0000313" key="2">
    <source>
        <dbReference type="EMBL" id="OTG18975.1"/>
    </source>
</evidence>
<organism evidence="2 3">
    <name type="scientific">Helianthus annuus</name>
    <name type="common">Common sunflower</name>
    <dbReference type="NCBI Taxonomy" id="4232"/>
    <lineage>
        <taxon>Eukaryota</taxon>
        <taxon>Viridiplantae</taxon>
        <taxon>Streptophyta</taxon>
        <taxon>Embryophyta</taxon>
        <taxon>Tracheophyta</taxon>
        <taxon>Spermatophyta</taxon>
        <taxon>Magnoliopsida</taxon>
        <taxon>eudicotyledons</taxon>
        <taxon>Gunneridae</taxon>
        <taxon>Pentapetalae</taxon>
        <taxon>asterids</taxon>
        <taxon>campanulids</taxon>
        <taxon>Asterales</taxon>
        <taxon>Asteraceae</taxon>
        <taxon>Asteroideae</taxon>
        <taxon>Heliantheae alliance</taxon>
        <taxon>Heliantheae</taxon>
        <taxon>Helianthus</taxon>
    </lineage>
</organism>
<dbReference type="InParanoid" id="A0A251U6L9"/>
<dbReference type="Proteomes" id="UP000215914">
    <property type="component" value="Chromosome 8"/>
</dbReference>
<evidence type="ECO:0000313" key="3">
    <source>
        <dbReference type="Proteomes" id="UP000215914"/>
    </source>
</evidence>
<proteinExistence type="predicted"/>
<feature type="compositionally biased region" description="Basic and acidic residues" evidence="1">
    <location>
        <begin position="16"/>
        <end position="25"/>
    </location>
</feature>
<feature type="region of interest" description="Disordered" evidence="1">
    <location>
        <begin position="38"/>
        <end position="85"/>
    </location>
</feature>
<sequence length="249" mass="28530">MHYDSPGEVGSSPEEVEARRSRTESDGTLFFCSDITSSSFRTDSCRKPAGDRRTSQRGSFYHVRPRRDTKTSPKNPSIAGESAKTTGVTRTQFRITSLVRSLGITQSLLVRYFKGSSNATMVDVDDAWNLVGCLDTHLKRIVFILYYFIIHVIVFNNELVEEVADNEFDLVPHVLKEEWFDDYDAVIEVLKAEYEASLPDPAADYDSEELERDRWECAVQPPEDDWYHDPYPGEHSSDSEWSNDDAHWK</sequence>
<feature type="region of interest" description="Disordered" evidence="1">
    <location>
        <begin position="1"/>
        <end position="25"/>
    </location>
</feature>